<feature type="region of interest" description="Disordered" evidence="1">
    <location>
        <begin position="31"/>
        <end position="67"/>
    </location>
</feature>
<evidence type="ECO:0000256" key="1">
    <source>
        <dbReference type="SAM" id="MobiDB-lite"/>
    </source>
</evidence>
<evidence type="ECO:0000313" key="2">
    <source>
        <dbReference type="EMBL" id="BAF28132.1"/>
    </source>
</evidence>
<evidence type="ECO:0000313" key="3">
    <source>
        <dbReference type="Proteomes" id="UP000000763"/>
    </source>
</evidence>
<reference evidence="3" key="2">
    <citation type="journal article" date="2008" name="Nucleic Acids Res.">
        <title>The rice annotation project database (RAP-DB): 2008 update.</title>
        <authorList>
            <consortium name="The rice annotation project (RAP)"/>
        </authorList>
    </citation>
    <scope>GENOME REANNOTATION</scope>
    <source>
        <strain evidence="3">cv. Nipponbare</strain>
    </source>
</reference>
<name>A0A0N7KSU3_ORYSJ</name>
<gene>
    <name evidence="2" type="ordered locus">Os11g0423200</name>
</gene>
<dbReference type="EMBL" id="AP008217">
    <property type="protein sequence ID" value="BAF28132.1"/>
    <property type="molecule type" value="Genomic_DNA"/>
</dbReference>
<reference evidence="2 3" key="1">
    <citation type="journal article" date="2005" name="Nature">
        <title>The map-based sequence of the rice genome.</title>
        <authorList>
            <consortium name="International rice genome sequencing project (IRGSP)"/>
            <person name="Matsumoto T."/>
            <person name="Wu J."/>
            <person name="Kanamori H."/>
            <person name="Katayose Y."/>
            <person name="Fujisawa M."/>
            <person name="Namiki N."/>
            <person name="Mizuno H."/>
            <person name="Yamamoto K."/>
            <person name="Antonio B.A."/>
            <person name="Baba T."/>
            <person name="Sakata K."/>
            <person name="Nagamura Y."/>
            <person name="Aoki H."/>
            <person name="Arikawa K."/>
            <person name="Arita K."/>
            <person name="Bito T."/>
            <person name="Chiden Y."/>
            <person name="Fujitsuka N."/>
            <person name="Fukunaka R."/>
            <person name="Hamada M."/>
            <person name="Harada C."/>
            <person name="Hayashi A."/>
            <person name="Hijishita S."/>
            <person name="Honda M."/>
            <person name="Hosokawa S."/>
            <person name="Ichikawa Y."/>
            <person name="Idonuma A."/>
            <person name="Iijima M."/>
            <person name="Ikeda M."/>
            <person name="Ikeno M."/>
            <person name="Ito K."/>
            <person name="Ito S."/>
            <person name="Ito T."/>
            <person name="Ito Y."/>
            <person name="Ito Y."/>
            <person name="Iwabuchi A."/>
            <person name="Kamiya K."/>
            <person name="Karasawa W."/>
            <person name="Kurita K."/>
            <person name="Katagiri S."/>
            <person name="Kikuta A."/>
            <person name="Kobayashi H."/>
            <person name="Kobayashi N."/>
            <person name="Machita K."/>
            <person name="Maehara T."/>
            <person name="Masukawa M."/>
            <person name="Mizubayashi T."/>
            <person name="Mukai Y."/>
            <person name="Nagasaki H."/>
            <person name="Nagata Y."/>
            <person name="Naito S."/>
            <person name="Nakashima M."/>
            <person name="Nakama Y."/>
            <person name="Nakamichi Y."/>
            <person name="Nakamura M."/>
            <person name="Meguro A."/>
            <person name="Negishi M."/>
            <person name="Ohta I."/>
            <person name="Ohta T."/>
            <person name="Okamoto M."/>
            <person name="Ono N."/>
            <person name="Saji S."/>
            <person name="Sakaguchi M."/>
            <person name="Sakai K."/>
            <person name="Shibata M."/>
            <person name="Shimokawa T."/>
            <person name="Song J."/>
            <person name="Takazaki Y."/>
            <person name="Terasawa K."/>
            <person name="Tsugane M."/>
            <person name="Tsuji K."/>
            <person name="Ueda S."/>
            <person name="Waki K."/>
            <person name="Yamagata H."/>
            <person name="Yamamoto M."/>
            <person name="Yamamoto S."/>
            <person name="Yamane H."/>
            <person name="Yoshiki S."/>
            <person name="Yoshihara R."/>
            <person name="Yukawa K."/>
            <person name="Zhong H."/>
            <person name="Yano M."/>
            <person name="Yuan Q."/>
            <person name="Ouyang S."/>
            <person name="Liu J."/>
            <person name="Jones K.M."/>
            <person name="Gansberger K."/>
            <person name="Moffat K."/>
            <person name="Hill J."/>
            <person name="Bera J."/>
            <person name="Fadrosh D."/>
            <person name="Jin S."/>
            <person name="Johri S."/>
            <person name="Kim M."/>
            <person name="Overton L."/>
            <person name="Reardon M."/>
            <person name="Tsitrin T."/>
            <person name="Vuong H."/>
            <person name="Weaver B."/>
            <person name="Ciecko A."/>
            <person name="Tallon L."/>
            <person name="Jackson J."/>
            <person name="Pai G."/>
            <person name="Aken S.V."/>
            <person name="Utterback T."/>
            <person name="Reidmuller S."/>
            <person name="Feldblyum T."/>
            <person name="Hsiao J."/>
            <person name="Zismann V."/>
            <person name="Iobst S."/>
            <person name="de Vazeille A.R."/>
            <person name="Buell C.R."/>
            <person name="Ying K."/>
            <person name="Li Y."/>
            <person name="Lu T."/>
            <person name="Huang Y."/>
            <person name="Zhao Q."/>
            <person name="Feng Q."/>
            <person name="Zhang L."/>
            <person name="Zhu J."/>
            <person name="Weng Q."/>
            <person name="Mu J."/>
            <person name="Lu Y."/>
            <person name="Fan D."/>
            <person name="Liu Y."/>
            <person name="Guan J."/>
            <person name="Zhang Y."/>
            <person name="Yu S."/>
            <person name="Liu X."/>
            <person name="Zhang Y."/>
            <person name="Hong G."/>
            <person name="Han B."/>
            <person name="Choisne N."/>
            <person name="Demange N."/>
            <person name="Orjeda G."/>
            <person name="Samain S."/>
            <person name="Cattolico L."/>
            <person name="Pelletier E."/>
            <person name="Couloux A."/>
            <person name="Segurens B."/>
            <person name="Wincker P."/>
            <person name="D'Hont A."/>
            <person name="Scarpelli C."/>
            <person name="Weissenbach J."/>
            <person name="Salanoubat M."/>
            <person name="Quetier F."/>
            <person name="Yu Y."/>
            <person name="Kim H.R."/>
            <person name="Rambo T."/>
            <person name="Currie J."/>
            <person name="Collura K."/>
            <person name="Luo M."/>
            <person name="Yang T."/>
            <person name="Ammiraju J.S.S."/>
            <person name="Engler F."/>
            <person name="Soderlund C."/>
            <person name="Wing R.A."/>
            <person name="Palmer L.E."/>
            <person name="de la Bastide M."/>
            <person name="Spiegel L."/>
            <person name="Nascimento L."/>
            <person name="Zutavern T."/>
            <person name="O'Shaughnessy A."/>
            <person name="Dike S."/>
            <person name="Dedhia N."/>
            <person name="Preston R."/>
            <person name="Balija V."/>
            <person name="McCombie W.R."/>
            <person name="Chow T."/>
            <person name="Chen H."/>
            <person name="Chung M."/>
            <person name="Chen C."/>
            <person name="Shaw J."/>
            <person name="Wu H."/>
            <person name="Hsiao K."/>
            <person name="Chao Y."/>
            <person name="Chu M."/>
            <person name="Cheng C."/>
            <person name="Hour A."/>
            <person name="Lee P."/>
            <person name="Lin S."/>
            <person name="Lin Y."/>
            <person name="Liou J."/>
            <person name="Liu S."/>
            <person name="Hsing Y."/>
            <person name="Raghuvanshi S."/>
            <person name="Mohanty A."/>
            <person name="Bharti A.K."/>
            <person name="Gaur A."/>
            <person name="Gupta V."/>
            <person name="Kumar D."/>
            <person name="Ravi V."/>
            <person name="Vij S."/>
            <person name="Kapur A."/>
            <person name="Khurana P."/>
            <person name="Khurana P."/>
            <person name="Khurana J.P."/>
            <person name="Tyagi A.K."/>
            <person name="Gaikwad K."/>
            <person name="Singh A."/>
            <person name="Dalal V."/>
            <person name="Srivastava S."/>
            <person name="Dixit A."/>
            <person name="Pal A.K."/>
            <person name="Ghazi I.A."/>
            <person name="Yadav M."/>
            <person name="Pandit A."/>
            <person name="Bhargava A."/>
            <person name="Sureshbabu K."/>
            <person name="Batra K."/>
            <person name="Sharma T.R."/>
            <person name="Mohapatra T."/>
            <person name="Singh N.K."/>
            <person name="Messing J."/>
            <person name="Nelson A.B."/>
            <person name="Fuks G."/>
            <person name="Kavchok S."/>
            <person name="Keizer G."/>
            <person name="Linton E."/>
            <person name="Llaca V."/>
            <person name="Song R."/>
            <person name="Tanyolac B."/>
            <person name="Young S."/>
            <person name="Ho-Il K."/>
            <person name="Hahn J.H."/>
            <person name="Sangsakoo G."/>
            <person name="Vanavichit A."/>
            <person name="de Mattos Luiz.A.T."/>
            <person name="Zimmer P.D."/>
            <person name="Malone G."/>
            <person name="Dellagostin O."/>
            <person name="de Oliveira A.C."/>
            <person name="Bevan M."/>
            <person name="Bancroft I."/>
            <person name="Minx P."/>
            <person name="Cordum H."/>
            <person name="Wilson R."/>
            <person name="Cheng Z."/>
            <person name="Jin W."/>
            <person name="Jiang J."/>
            <person name="Leong S.A."/>
            <person name="Iwama H."/>
            <person name="Gojobori T."/>
            <person name="Itoh T."/>
            <person name="Niimura Y."/>
            <person name="Fujii Y."/>
            <person name="Habara T."/>
            <person name="Sakai H."/>
            <person name="Sato Y."/>
            <person name="Wilson G."/>
            <person name="Kumar K."/>
            <person name="McCouch S."/>
            <person name="Juretic N."/>
            <person name="Hoen D."/>
            <person name="Wright S."/>
            <person name="Bruskiewich R."/>
            <person name="Bureau T."/>
            <person name="Miyao A."/>
            <person name="Hirochika H."/>
            <person name="Nishikawa T."/>
            <person name="Kadowaki K."/>
            <person name="Sugiura M."/>
            <person name="Burr B."/>
            <person name="Sasaki T."/>
        </authorList>
    </citation>
    <scope>NUCLEOTIDE SEQUENCE [LARGE SCALE GENOMIC DNA]</scope>
    <source>
        <strain evidence="3">cv. Nipponbare</strain>
    </source>
</reference>
<feature type="compositionally biased region" description="Low complexity" evidence="1">
    <location>
        <begin position="54"/>
        <end position="63"/>
    </location>
</feature>
<organism evidence="2 3">
    <name type="scientific">Oryza sativa subsp. japonica</name>
    <name type="common">Rice</name>
    <dbReference type="NCBI Taxonomy" id="39947"/>
    <lineage>
        <taxon>Eukaryota</taxon>
        <taxon>Viridiplantae</taxon>
        <taxon>Streptophyta</taxon>
        <taxon>Embryophyta</taxon>
        <taxon>Tracheophyta</taxon>
        <taxon>Spermatophyta</taxon>
        <taxon>Magnoliopsida</taxon>
        <taxon>Liliopsida</taxon>
        <taxon>Poales</taxon>
        <taxon>Poaceae</taxon>
        <taxon>BOP clade</taxon>
        <taxon>Oryzoideae</taxon>
        <taxon>Oryzeae</taxon>
        <taxon>Oryzinae</taxon>
        <taxon>Oryza</taxon>
        <taxon>Oryza sativa</taxon>
    </lineage>
</organism>
<dbReference type="Proteomes" id="UP000000763">
    <property type="component" value="Chromosome 11"/>
</dbReference>
<protein>
    <submittedName>
        <fullName evidence="2">Os11g0423200 protein</fullName>
    </submittedName>
</protein>
<proteinExistence type="predicted"/>
<dbReference type="AlphaFoldDB" id="A0A0N7KSU3"/>
<accession>A0A0N7KSU3</accession>
<dbReference type="Gramene" id="Os11t0423200-01">
    <property type="protein sequence ID" value="Os11t0423200-01"/>
    <property type="gene ID" value="Os11g0423200"/>
</dbReference>
<dbReference type="KEGG" id="dosa:Os11g0423200"/>
<sequence length="100" mass="10832">MDDPSSLSFNLGDFDPNYLSASYINNEYDASGSVPTPSVLDEVPVASDGSGTMSRSPSTNTSSKRSRTSAVWQHFDEVAVTCPGGRQVTYAKCKIFKRDK</sequence>